<feature type="compositionally biased region" description="Basic and acidic residues" evidence="5">
    <location>
        <begin position="1145"/>
        <end position="1165"/>
    </location>
</feature>
<feature type="compositionally biased region" description="Polar residues" evidence="5">
    <location>
        <begin position="1512"/>
        <end position="1524"/>
    </location>
</feature>
<dbReference type="PANTHER" id="PTHR15375:SF26">
    <property type="entry name" value="PROTEIN CHIFFON"/>
    <property type="match status" value="1"/>
</dbReference>
<evidence type="ECO:0000313" key="7">
    <source>
        <dbReference type="Proteomes" id="UP000695007"/>
    </source>
</evidence>
<dbReference type="RefSeq" id="XP_011500760.1">
    <property type="nucleotide sequence ID" value="XM_011502458.1"/>
</dbReference>
<feature type="region of interest" description="Disordered" evidence="5">
    <location>
        <begin position="958"/>
        <end position="981"/>
    </location>
</feature>
<dbReference type="SMART" id="SM00586">
    <property type="entry name" value="ZnF_DBF"/>
    <property type="match status" value="1"/>
</dbReference>
<feature type="non-terminal residue" evidence="8">
    <location>
        <position position="1"/>
    </location>
</feature>
<keyword evidence="2 4" id="KW-0863">Zinc-finger</keyword>
<feature type="compositionally biased region" description="Basic residues" evidence="5">
    <location>
        <begin position="1209"/>
        <end position="1219"/>
    </location>
</feature>
<dbReference type="GO" id="GO:0008270">
    <property type="term" value="F:zinc ion binding"/>
    <property type="evidence" value="ECO:0007669"/>
    <property type="project" value="UniProtKB-KW"/>
</dbReference>
<keyword evidence="1" id="KW-0479">Metal-binding</keyword>
<name>A0AAJ7DY75_9HYME</name>
<feature type="compositionally biased region" description="Basic and acidic residues" evidence="5">
    <location>
        <begin position="1192"/>
        <end position="1208"/>
    </location>
</feature>
<dbReference type="PROSITE" id="PS51265">
    <property type="entry name" value="ZF_DBF4"/>
    <property type="match status" value="1"/>
</dbReference>
<dbReference type="InterPro" id="IPR006572">
    <property type="entry name" value="Znf_DBF"/>
</dbReference>
<feature type="compositionally biased region" description="Polar residues" evidence="5">
    <location>
        <begin position="158"/>
        <end position="167"/>
    </location>
</feature>
<dbReference type="Gene3D" id="6.10.250.3410">
    <property type="entry name" value="DBF zinc finger"/>
    <property type="match status" value="1"/>
</dbReference>
<dbReference type="GO" id="GO:0003676">
    <property type="term" value="F:nucleic acid binding"/>
    <property type="evidence" value="ECO:0007669"/>
    <property type="project" value="InterPro"/>
</dbReference>
<dbReference type="FunFam" id="6.10.250.3410:FF:000001">
    <property type="entry name" value="Protein DBF4 homolog A"/>
    <property type="match status" value="1"/>
</dbReference>
<dbReference type="Proteomes" id="UP000695007">
    <property type="component" value="Unplaced"/>
</dbReference>
<dbReference type="InterPro" id="IPR038545">
    <property type="entry name" value="Znf_DBF_sf"/>
</dbReference>
<feature type="compositionally biased region" description="Low complexity" evidence="5">
    <location>
        <begin position="1292"/>
        <end position="1304"/>
    </location>
</feature>
<reference evidence="8" key="1">
    <citation type="submission" date="2025-08" db="UniProtKB">
        <authorList>
            <consortium name="RefSeq"/>
        </authorList>
    </citation>
    <scope>IDENTIFICATION</scope>
</reference>
<evidence type="ECO:0000259" key="6">
    <source>
        <dbReference type="PROSITE" id="PS51265"/>
    </source>
</evidence>
<evidence type="ECO:0000256" key="4">
    <source>
        <dbReference type="PROSITE-ProRule" id="PRU00600"/>
    </source>
</evidence>
<feature type="compositionally biased region" description="Polar residues" evidence="5">
    <location>
        <begin position="1305"/>
        <end position="1317"/>
    </location>
</feature>
<evidence type="ECO:0000313" key="8">
    <source>
        <dbReference type="RefSeq" id="XP_011500760.1"/>
    </source>
</evidence>
<proteinExistence type="predicted"/>
<feature type="region of interest" description="Disordered" evidence="5">
    <location>
        <begin position="1487"/>
        <end position="1524"/>
    </location>
</feature>
<feature type="compositionally biased region" description="Low complexity" evidence="5">
    <location>
        <begin position="1"/>
        <end position="19"/>
    </location>
</feature>
<dbReference type="GO" id="GO:0031431">
    <property type="term" value="C:Dbf4-dependent protein kinase complex"/>
    <property type="evidence" value="ECO:0007669"/>
    <property type="project" value="TreeGrafter"/>
</dbReference>
<keyword evidence="7" id="KW-1185">Reference proteome</keyword>
<sequence>QQQQQHQQQQQQQQQQPHQSVRNQEHKPWKNCETNQTTNVATKIEVAAAAACRLRIQKGPKPLKNKTFYLDIKNHAHSAKLEAKIKELGGGIELFLVKNVTLVITDRSDKSAQGTAGDKRKWGYASGGSGGPPSLRSIEIQTPTPTPPTPYCSVEGPLSNSTNQRGQTTHRSKSRVDAMLERALIQPQQCSVDPLDNALNWGLPIWSTYELQAWLDKITASLKDTHTLKRDNRTVPGKDLKVRHLKAPYIKFESYRRDSRPVFLELQSWPTLNFDGEPGSCPFDLKRKESKETTSNNKEIKENREKYFIPNISKGKDMTRRPRATATRARKTENTGYCEICRIDYRNLSKHLQSDQHLNFVRNDKNFLSLDNLINTGASVEAFLEINRSKDVSKDCNLFPSRDHSLDNGILSLDEKSEKRDKSSNLNDFNIEEMKMIQCNGARRNLNLKLDSPHNLRTRAKHESGHLLRSKGRPWHEDDKSEKLYDKYTIKKRAKGTIWIEEDDSEDDKDVENSRDGCDGKSLFQRICEPEINKNATNRESLSENVSVNGDIASSVVDCKLKEHSLSKITNRDNTFRDSLLEENFKTKINGYDRKEEKLKLSEILHSAESQELKEVNHVEFNVDSLSRNTVDNNTCSDRLPTHDIEDINSLKSLSKDDRGRYKLARRGGRSYRGRQRLSVEERLIEDNRDYYKVEVLGNKLRSSAISNSNVFVSPLKEQLDRAKKDEKPSSEKPVVVRFKRVRKSELSLLSDEAESFMFGDSRRDDDSSETSDGEQSSVLPKDTESDRDDTSFVLSSSPTAHITPKQEVIEDDQQDSSLAGRARKRRRTQTEALIMDNNDYYKFETPGSRLRYQAPLTGICDPVPDKDAAQPLDPNTTEVVEKIYPSKPSPEVEKMHFSFEAVPKSEPWYQTYQRQDEGAEFWHYFSESDTPKPFLLPYEIENFHEILHKSLQSSVYRKRGRSRGGHVNMGSRSPRKSPRCHASTLAIMSTIIRRREQQQTTTLTTVDEEVKVKQQPSETVKLEKKLSDKSDVDEDLKEIVKNLDDMLSSNDMHDMDSFEVDLLKNVDDAALESDVLPKGAPVNLLELLDNCHDTVPPNGIENSSCASSECGELYNEFPMKRRKKRKNKTGWPGNKMRRKLHIKHLSEELQRELDRERSMERNEMKLSSLEFFEDSSSQVSHEDEANDIELETGKENERVLNTYERRGSSKPRRPKARMGNKEYRRDHSQESSEIRNSDDMPSKMVLKSVFGDDISPRKNRSGSADKYKVDDDDVETRIIKDSRHLEGKGTLSSISEDSEASLSNNENLCTKDTNSLMPRDKHLPLRYTRKSTTSSEASHHHSEAENRRHGGIGSATKKQQKDVGATRNLPINVDKRSRRKSKKYQRNDRTPSKAIFDNENCKKSSFLSLKERRLKRVRREVSVSSELPNGELDCALAERVSPSLVSSSDVDQRRSSIDFQPVVRVMKIEDQVDMDNSILSVAVASNRRLRSSSSPRSNMQPPNKRFRNGSGRRQFSSQWIKNS</sequence>
<feature type="compositionally biased region" description="Basic and acidic residues" evidence="5">
    <location>
        <begin position="1338"/>
        <end position="1349"/>
    </location>
</feature>
<evidence type="ECO:0000256" key="2">
    <source>
        <dbReference type="ARBA" id="ARBA00022771"/>
    </source>
</evidence>
<feature type="region of interest" description="Disordered" evidence="5">
    <location>
        <begin position="759"/>
        <end position="831"/>
    </location>
</feature>
<feature type="region of interest" description="Disordered" evidence="5">
    <location>
        <begin position="1290"/>
        <end position="1398"/>
    </location>
</feature>
<dbReference type="GeneID" id="105364525"/>
<evidence type="ECO:0000256" key="3">
    <source>
        <dbReference type="ARBA" id="ARBA00022833"/>
    </source>
</evidence>
<dbReference type="KEGG" id="csol:105364525"/>
<feature type="region of interest" description="Disordered" evidence="5">
    <location>
        <begin position="1123"/>
        <end position="1244"/>
    </location>
</feature>
<gene>
    <name evidence="8" type="primary">LOC105364525</name>
</gene>
<accession>A0AAJ7DY75</accession>
<dbReference type="InterPro" id="IPR051590">
    <property type="entry name" value="Replication_Regulatory_Kinase"/>
</dbReference>
<protein>
    <submittedName>
        <fullName evidence="8">Uncharacterized protein LOC105364525</fullName>
    </submittedName>
</protein>
<feature type="region of interest" description="Disordered" evidence="5">
    <location>
        <begin position="1250"/>
        <end position="1269"/>
    </location>
</feature>
<keyword evidence="3" id="KW-0862">Zinc</keyword>
<evidence type="ECO:0000256" key="1">
    <source>
        <dbReference type="ARBA" id="ARBA00022723"/>
    </source>
</evidence>
<feature type="compositionally biased region" description="Low complexity" evidence="5">
    <location>
        <begin position="1167"/>
        <end position="1178"/>
    </location>
</feature>
<dbReference type="GO" id="GO:1901987">
    <property type="term" value="P:regulation of cell cycle phase transition"/>
    <property type="evidence" value="ECO:0007669"/>
    <property type="project" value="TreeGrafter"/>
</dbReference>
<dbReference type="GO" id="GO:0043539">
    <property type="term" value="F:protein serine/threonine kinase activator activity"/>
    <property type="evidence" value="ECO:0007669"/>
    <property type="project" value="TreeGrafter"/>
</dbReference>
<evidence type="ECO:0000256" key="5">
    <source>
        <dbReference type="SAM" id="MobiDB-lite"/>
    </source>
</evidence>
<feature type="region of interest" description="Disordered" evidence="5">
    <location>
        <begin position="1"/>
        <end position="33"/>
    </location>
</feature>
<feature type="compositionally biased region" description="Low complexity" evidence="5">
    <location>
        <begin position="1487"/>
        <end position="1499"/>
    </location>
</feature>
<dbReference type="PANTHER" id="PTHR15375">
    <property type="entry name" value="ACTIVATOR OF S-PHASE KINASE-RELATED"/>
    <property type="match status" value="1"/>
</dbReference>
<feature type="compositionally biased region" description="Basic and acidic residues" evidence="5">
    <location>
        <begin position="782"/>
        <end position="791"/>
    </location>
</feature>
<dbReference type="Pfam" id="PF07535">
    <property type="entry name" value="zf-DBF"/>
    <property type="match status" value="1"/>
</dbReference>
<feature type="region of interest" description="Disordered" evidence="5">
    <location>
        <begin position="108"/>
        <end position="173"/>
    </location>
</feature>
<feature type="compositionally biased region" description="Basic and acidic residues" evidence="5">
    <location>
        <begin position="1220"/>
        <end position="1242"/>
    </location>
</feature>
<organism evidence="7 8">
    <name type="scientific">Ceratosolen solmsi marchali</name>
    <dbReference type="NCBI Taxonomy" id="326594"/>
    <lineage>
        <taxon>Eukaryota</taxon>
        <taxon>Metazoa</taxon>
        <taxon>Ecdysozoa</taxon>
        <taxon>Arthropoda</taxon>
        <taxon>Hexapoda</taxon>
        <taxon>Insecta</taxon>
        <taxon>Pterygota</taxon>
        <taxon>Neoptera</taxon>
        <taxon>Endopterygota</taxon>
        <taxon>Hymenoptera</taxon>
        <taxon>Apocrita</taxon>
        <taxon>Proctotrupomorpha</taxon>
        <taxon>Chalcidoidea</taxon>
        <taxon>Agaonidae</taxon>
        <taxon>Agaoninae</taxon>
        <taxon>Ceratosolen</taxon>
    </lineage>
</organism>
<dbReference type="GO" id="GO:0010571">
    <property type="term" value="P:positive regulation of nuclear cell cycle DNA replication"/>
    <property type="evidence" value="ECO:0007669"/>
    <property type="project" value="TreeGrafter"/>
</dbReference>
<feature type="domain" description="DBF4-type" evidence="6">
    <location>
        <begin position="331"/>
        <end position="380"/>
    </location>
</feature>